<dbReference type="GO" id="GO:0016787">
    <property type="term" value="F:hydrolase activity"/>
    <property type="evidence" value="ECO:0007669"/>
    <property type="project" value="InterPro"/>
</dbReference>
<comment type="similarity">
    <text evidence="3">Belongs to the metallo-dependent hydrolases superfamily.</text>
</comment>
<dbReference type="SUPFAM" id="SSF51556">
    <property type="entry name" value="Metallo-dependent hydrolases"/>
    <property type="match status" value="1"/>
</dbReference>
<dbReference type="Pfam" id="PF04909">
    <property type="entry name" value="Amidohydro_2"/>
    <property type="match status" value="1"/>
</dbReference>
<evidence type="ECO:0000256" key="3">
    <source>
        <dbReference type="RuleBase" id="RU366045"/>
    </source>
</evidence>
<proteinExistence type="inferred from homology"/>
<reference evidence="7" key="2">
    <citation type="submission" date="2015-01" db="EMBL/GenBank/DDBJ databases">
        <title>Evolutionary Origins and Diversification of the Mycorrhizal Mutualists.</title>
        <authorList>
            <consortium name="DOE Joint Genome Institute"/>
            <consortium name="Mycorrhizal Genomics Consortium"/>
            <person name="Kohler A."/>
            <person name="Kuo A."/>
            <person name="Nagy L.G."/>
            <person name="Floudas D."/>
            <person name="Copeland A."/>
            <person name="Barry K.W."/>
            <person name="Cichocki N."/>
            <person name="Veneault-Fourrey C."/>
            <person name="LaButti K."/>
            <person name="Lindquist E.A."/>
            <person name="Lipzen A."/>
            <person name="Lundell T."/>
            <person name="Morin E."/>
            <person name="Murat C."/>
            <person name="Riley R."/>
            <person name="Ohm R."/>
            <person name="Sun H."/>
            <person name="Tunlid A."/>
            <person name="Henrissat B."/>
            <person name="Grigoriev I.V."/>
            <person name="Hibbett D.S."/>
            <person name="Martin F."/>
        </authorList>
    </citation>
    <scope>NUCLEOTIDE SEQUENCE [LARGE SCALE GENOMIC DNA]</scope>
    <source>
        <strain evidence="7">h7</strain>
    </source>
</reference>
<accession>A0A0C3BX74</accession>
<feature type="signal peptide" evidence="4">
    <location>
        <begin position="1"/>
        <end position="22"/>
    </location>
</feature>
<dbReference type="EMBL" id="KN831803">
    <property type="protein sequence ID" value="KIM36629.1"/>
    <property type="molecule type" value="Genomic_DNA"/>
</dbReference>
<dbReference type="PANTHER" id="PTHR21240">
    <property type="entry name" value="2-AMINO-3-CARBOXYLMUCONATE-6-SEMIALDEHYDE DECARBOXYLASE"/>
    <property type="match status" value="1"/>
</dbReference>
<evidence type="ECO:0000313" key="6">
    <source>
        <dbReference type="EMBL" id="KIM36629.1"/>
    </source>
</evidence>
<dbReference type="InterPro" id="IPR006680">
    <property type="entry name" value="Amidohydro-rel"/>
</dbReference>
<keyword evidence="2 3" id="KW-0456">Lyase</keyword>
<evidence type="ECO:0000256" key="1">
    <source>
        <dbReference type="ARBA" id="ARBA00022793"/>
    </source>
</evidence>
<dbReference type="AlphaFoldDB" id="A0A0C3BX74"/>
<name>A0A0C3BX74_HEBCY</name>
<evidence type="ECO:0000256" key="2">
    <source>
        <dbReference type="ARBA" id="ARBA00023239"/>
    </source>
</evidence>
<reference evidence="6 7" key="1">
    <citation type="submission" date="2014-04" db="EMBL/GenBank/DDBJ databases">
        <authorList>
            <consortium name="DOE Joint Genome Institute"/>
            <person name="Kuo A."/>
            <person name="Gay G."/>
            <person name="Dore J."/>
            <person name="Kohler A."/>
            <person name="Nagy L.G."/>
            <person name="Floudas D."/>
            <person name="Copeland A."/>
            <person name="Barry K.W."/>
            <person name="Cichocki N."/>
            <person name="Veneault-Fourrey C."/>
            <person name="LaButti K."/>
            <person name="Lindquist E.A."/>
            <person name="Lipzen A."/>
            <person name="Lundell T."/>
            <person name="Morin E."/>
            <person name="Murat C."/>
            <person name="Sun H."/>
            <person name="Tunlid A."/>
            <person name="Henrissat B."/>
            <person name="Grigoriev I.V."/>
            <person name="Hibbett D.S."/>
            <person name="Martin F."/>
            <person name="Nordberg H.P."/>
            <person name="Cantor M.N."/>
            <person name="Hua S.X."/>
        </authorList>
    </citation>
    <scope>NUCLEOTIDE SEQUENCE [LARGE SCALE GENOMIC DNA]</scope>
    <source>
        <strain evidence="7">h7</strain>
    </source>
</reference>
<dbReference type="InterPro" id="IPR032465">
    <property type="entry name" value="ACMSD"/>
</dbReference>
<protein>
    <recommendedName>
        <fullName evidence="5">Amidohydrolase-related domain-containing protein</fullName>
    </recommendedName>
</protein>
<dbReference type="InterPro" id="IPR032466">
    <property type="entry name" value="Metal_Hydrolase"/>
</dbReference>
<dbReference type="GO" id="GO:0016831">
    <property type="term" value="F:carboxy-lyase activity"/>
    <property type="evidence" value="ECO:0007669"/>
    <property type="project" value="UniProtKB-KW"/>
</dbReference>
<dbReference type="GO" id="GO:0019748">
    <property type="term" value="P:secondary metabolic process"/>
    <property type="evidence" value="ECO:0007669"/>
    <property type="project" value="TreeGrafter"/>
</dbReference>
<evidence type="ECO:0000259" key="5">
    <source>
        <dbReference type="Pfam" id="PF04909"/>
    </source>
</evidence>
<evidence type="ECO:0000313" key="7">
    <source>
        <dbReference type="Proteomes" id="UP000053424"/>
    </source>
</evidence>
<evidence type="ECO:0000256" key="4">
    <source>
        <dbReference type="SAM" id="SignalP"/>
    </source>
</evidence>
<dbReference type="OrthoDB" id="2832284at2759"/>
<feature type="chain" id="PRO_5002172871" description="Amidohydrolase-related domain-containing protein" evidence="4">
    <location>
        <begin position="23"/>
        <end position="397"/>
    </location>
</feature>
<keyword evidence="4" id="KW-0732">Signal</keyword>
<dbReference type="STRING" id="686832.A0A0C3BX74"/>
<keyword evidence="7" id="KW-1185">Reference proteome</keyword>
<dbReference type="Gene3D" id="3.20.20.140">
    <property type="entry name" value="Metal-dependent hydrolases"/>
    <property type="match status" value="1"/>
</dbReference>
<gene>
    <name evidence="6" type="ORF">M413DRAFT_448981</name>
</gene>
<organism evidence="6 7">
    <name type="scientific">Hebeloma cylindrosporum</name>
    <dbReference type="NCBI Taxonomy" id="76867"/>
    <lineage>
        <taxon>Eukaryota</taxon>
        <taxon>Fungi</taxon>
        <taxon>Dikarya</taxon>
        <taxon>Basidiomycota</taxon>
        <taxon>Agaricomycotina</taxon>
        <taxon>Agaricomycetes</taxon>
        <taxon>Agaricomycetidae</taxon>
        <taxon>Agaricales</taxon>
        <taxon>Agaricineae</taxon>
        <taxon>Hymenogastraceae</taxon>
        <taxon>Hebeloma</taxon>
    </lineage>
</organism>
<dbReference type="PANTHER" id="PTHR21240:SF32">
    <property type="entry name" value="AMIDOHYDROLASE-RELATED DOMAIN-CONTAINING PROTEIN"/>
    <property type="match status" value="1"/>
</dbReference>
<keyword evidence="1 3" id="KW-0210">Decarboxylase</keyword>
<feature type="domain" description="Amidohydrolase-related" evidence="5">
    <location>
        <begin position="85"/>
        <end position="392"/>
    </location>
</feature>
<dbReference type="Proteomes" id="UP000053424">
    <property type="component" value="Unassembled WGS sequence"/>
</dbReference>
<dbReference type="HOGENOM" id="CLU_039329_2_0_1"/>
<sequence length="397" mass="43602">MKTSTLFTLFASVALTSLRVVADDVSTTIISNAAADSIDLSVLEFLPAAIAEIEDVYTSAPEPPVKRNNVGHLMRRQTPSPNNIIDTHAHVAPSWYKALYPEIGGNPVPDWTMPDQLSFMAGQGIERAIIAFSVPGPNVYPGNKVLTVALARLLNEQAAAYCRAYPGKFSFYAQVPLPWTQDAIREAEYAIKHLGAVGIWVQSNVEGKYLGDADFKAFFQAVNNFGGRQILYVHPAVPLLKVGNRLVEANPTPYITGKIEFYFETARTLMDLTLTQTIHNFTNIHYVIPHVGGAFPSTVDRILKSYPNIYDSSFAIYNTRFWWDSAGPTYFHQVSGLLGMGVPKSQLLYGTDFPYAPLAPQAGSLAAVKNSPLFTAAEKTGIFRTNAQSLFGNKISW</sequence>
<dbReference type="GO" id="GO:0005829">
    <property type="term" value="C:cytosol"/>
    <property type="evidence" value="ECO:0007669"/>
    <property type="project" value="TreeGrafter"/>
</dbReference>